<evidence type="ECO:0000313" key="1">
    <source>
        <dbReference type="EMBL" id="CAE6704854.1"/>
    </source>
</evidence>
<protein>
    <submittedName>
        <fullName evidence="1">Uncharacterized protein</fullName>
    </submittedName>
</protein>
<name>A0ABN7KQD6_9BACT</name>
<organism evidence="1 2">
    <name type="scientific">Nitrospira defluvii</name>
    <dbReference type="NCBI Taxonomy" id="330214"/>
    <lineage>
        <taxon>Bacteria</taxon>
        <taxon>Pseudomonadati</taxon>
        <taxon>Nitrospirota</taxon>
        <taxon>Nitrospiria</taxon>
        <taxon>Nitrospirales</taxon>
        <taxon>Nitrospiraceae</taxon>
        <taxon>Nitrospira</taxon>
    </lineage>
</organism>
<comment type="caution">
    <text evidence="1">The sequence shown here is derived from an EMBL/GenBank/DDBJ whole genome shotgun (WGS) entry which is preliminary data.</text>
</comment>
<keyword evidence="2" id="KW-1185">Reference proteome</keyword>
<dbReference type="Proteomes" id="UP000675880">
    <property type="component" value="Unassembled WGS sequence"/>
</dbReference>
<proteinExistence type="predicted"/>
<evidence type="ECO:0000313" key="2">
    <source>
        <dbReference type="Proteomes" id="UP000675880"/>
    </source>
</evidence>
<accession>A0ABN7KQD6</accession>
<dbReference type="EMBL" id="CAJNBJ010000001">
    <property type="protein sequence ID" value="CAE6704854.1"/>
    <property type="molecule type" value="Genomic_DNA"/>
</dbReference>
<gene>
    <name evidence="1" type="ORF">NSPZN2_10919</name>
</gene>
<reference evidence="1 2" key="1">
    <citation type="submission" date="2021-02" db="EMBL/GenBank/DDBJ databases">
        <authorList>
            <person name="Han P."/>
        </authorList>
    </citation>
    <scope>NUCLEOTIDE SEQUENCE [LARGE SCALE GENOMIC DNA]</scope>
    <source>
        <strain evidence="1">Candidatus Nitrospira sp. ZN2</strain>
    </source>
</reference>
<sequence length="94" mass="10629">MDCAKFVLNFAQIDQNQWKELYHTESCKLLTELDKARNQTKDQSVSKSPIRHLITQRSSVQIRPPQPTPLIPNIQTAADHLVGFFIFSSCNGSG</sequence>